<evidence type="ECO:0000313" key="2">
    <source>
        <dbReference type="Proteomes" id="UP000225564"/>
    </source>
</evidence>
<proteinExistence type="predicted"/>
<keyword evidence="2" id="KW-1185">Reference proteome</keyword>
<reference evidence="1 2" key="1">
    <citation type="submission" date="2017-02" db="EMBL/GenBank/DDBJ databases">
        <title>Comeplete genome sequence of Bacteriophage pVco-5, that infects Vibrio corallilyticus.</title>
        <authorList>
            <person name="Kim H.J."/>
            <person name="Park S.C."/>
        </authorList>
    </citation>
    <scope>NUCLEOTIDE SEQUENCE [LARGE SCALE GENOMIC DNA]</scope>
</reference>
<dbReference type="EMBL" id="KY612839">
    <property type="protein sequence ID" value="ARM71022.1"/>
    <property type="molecule type" value="Genomic_DNA"/>
</dbReference>
<sequence length="64" mass="7448">MRLLKTYYIIHNPASLRVLVDANNLANFYFGEDAEGFVYHTGDNHAVSYFQSCVQCGEYKRKLR</sequence>
<evidence type="ECO:0000313" key="1">
    <source>
        <dbReference type="EMBL" id="ARM71022.1"/>
    </source>
</evidence>
<gene>
    <name evidence="1" type="ORF">pVco5_034</name>
</gene>
<name>A0A1W6JUU0_9CAUD</name>
<accession>A0A1W6JUU0</accession>
<dbReference type="Proteomes" id="UP000225564">
    <property type="component" value="Segment"/>
</dbReference>
<protein>
    <submittedName>
        <fullName evidence="1">Uncharacterized protein</fullName>
    </submittedName>
</protein>
<organism evidence="1 2">
    <name type="scientific">Vibrio phage pVco-5</name>
    <dbReference type="NCBI Taxonomy" id="1965485"/>
    <lineage>
        <taxon>Viruses</taxon>
        <taxon>Duplodnaviria</taxon>
        <taxon>Heunggongvirae</taxon>
        <taxon>Uroviricota</taxon>
        <taxon>Caudoviricetes</taxon>
        <taxon>Schitoviridae</taxon>
        <taxon>Vicoquintavirus</taxon>
        <taxon>Vicoquintavirus Pvco5</taxon>
    </lineage>
</organism>